<proteinExistence type="predicted"/>
<dbReference type="EMBL" id="MU853770">
    <property type="protein sequence ID" value="KAK3942811.1"/>
    <property type="molecule type" value="Genomic_DNA"/>
</dbReference>
<protein>
    <submittedName>
        <fullName evidence="1">Uncharacterized protein</fullName>
    </submittedName>
</protein>
<name>A0AAN6NBN3_9PEZI</name>
<organism evidence="1 2">
    <name type="scientific">Diplogelasinospora grovesii</name>
    <dbReference type="NCBI Taxonomy" id="303347"/>
    <lineage>
        <taxon>Eukaryota</taxon>
        <taxon>Fungi</taxon>
        <taxon>Dikarya</taxon>
        <taxon>Ascomycota</taxon>
        <taxon>Pezizomycotina</taxon>
        <taxon>Sordariomycetes</taxon>
        <taxon>Sordariomycetidae</taxon>
        <taxon>Sordariales</taxon>
        <taxon>Diplogelasinosporaceae</taxon>
        <taxon>Diplogelasinospora</taxon>
    </lineage>
</organism>
<sequence length="649" mass="74251">MSFGFSPSDLVMLLKGLEKLAGILRKEAVESFRRCAKTYKRFNQLARHVDRFITDNDLQQNSTFRSTQRDIEKLLRSYFGKIEEFKPHLGPKRVKNSLRGAIAKIKWARHAGMLEQLRQDLESQLNILNTLILTIPRHGLPIHVIPDLATVPSMPLGDHFIFEDARRVIQPMTFRDIPNWDCLHEFLLRVFAERDRGHSLIKGKFYVLHNASTGKDILPSSPSVKLLRELINLNDRVEMSVIIPYEDSDTMRCPRCNTERQDISPVEVTCGTCALWVRFHDSFEDEPDPLTQLAMDDLRESGLRKFVSDFVEDIERNSLISSNRTDRELKDLIRPKFSDIGGRFSTSLPSARGAIQNFRRITLCTPYWPSIGQQHLAYDDADRHLCTVMNGVKRLLDYLQEGSDLPINIVGRFLDSRIGGRTEGVERFLKSIWSQHNSKKRPDNISERIIKVLEIHGQCAQECGYLFHPSVLRVRCLLWTFSHVLTLEAKILRGCSVALDLVSAPEGLRHQEHSPTEKAYTLLFIPHVFLWRMTFDVVGDAAALFRTSQPPPAVLGVIFRILRDSRELCLGYFLDGNLRNCDLDLAPSNVFNRGAFTSDTAMTRWLASYRQCAESVMSSEGDALTTRGAEQSLRAFWNMLLRSGLYPLF</sequence>
<comment type="caution">
    <text evidence="1">The sequence shown here is derived from an EMBL/GenBank/DDBJ whole genome shotgun (WGS) entry which is preliminary data.</text>
</comment>
<evidence type="ECO:0000313" key="1">
    <source>
        <dbReference type="EMBL" id="KAK3942811.1"/>
    </source>
</evidence>
<gene>
    <name evidence="1" type="ORF">QBC46DRAFT_447383</name>
</gene>
<evidence type="ECO:0000313" key="2">
    <source>
        <dbReference type="Proteomes" id="UP001303473"/>
    </source>
</evidence>
<dbReference type="AlphaFoldDB" id="A0AAN6NBN3"/>
<reference evidence="2" key="1">
    <citation type="journal article" date="2023" name="Mol. Phylogenet. Evol.">
        <title>Genome-scale phylogeny and comparative genomics of the fungal order Sordariales.</title>
        <authorList>
            <person name="Hensen N."/>
            <person name="Bonometti L."/>
            <person name="Westerberg I."/>
            <person name="Brannstrom I.O."/>
            <person name="Guillou S."/>
            <person name="Cros-Aarteil S."/>
            <person name="Calhoun S."/>
            <person name="Haridas S."/>
            <person name="Kuo A."/>
            <person name="Mondo S."/>
            <person name="Pangilinan J."/>
            <person name="Riley R."/>
            <person name="LaButti K."/>
            <person name="Andreopoulos B."/>
            <person name="Lipzen A."/>
            <person name="Chen C."/>
            <person name="Yan M."/>
            <person name="Daum C."/>
            <person name="Ng V."/>
            <person name="Clum A."/>
            <person name="Steindorff A."/>
            <person name="Ohm R.A."/>
            <person name="Martin F."/>
            <person name="Silar P."/>
            <person name="Natvig D.O."/>
            <person name="Lalanne C."/>
            <person name="Gautier V."/>
            <person name="Ament-Velasquez S.L."/>
            <person name="Kruys A."/>
            <person name="Hutchinson M.I."/>
            <person name="Powell A.J."/>
            <person name="Barry K."/>
            <person name="Miller A.N."/>
            <person name="Grigoriev I.V."/>
            <person name="Debuchy R."/>
            <person name="Gladieux P."/>
            <person name="Hiltunen Thoren M."/>
            <person name="Johannesson H."/>
        </authorList>
    </citation>
    <scope>NUCLEOTIDE SEQUENCE [LARGE SCALE GENOMIC DNA]</scope>
    <source>
        <strain evidence="2">CBS 340.73</strain>
    </source>
</reference>
<keyword evidence="2" id="KW-1185">Reference proteome</keyword>
<dbReference type="Proteomes" id="UP001303473">
    <property type="component" value="Unassembled WGS sequence"/>
</dbReference>
<accession>A0AAN6NBN3</accession>